<evidence type="ECO:0000256" key="1">
    <source>
        <dbReference type="ARBA" id="ARBA00000085"/>
    </source>
</evidence>
<dbReference type="GO" id="GO:0000155">
    <property type="term" value="F:phosphorelay sensor kinase activity"/>
    <property type="evidence" value="ECO:0007669"/>
    <property type="project" value="InterPro"/>
</dbReference>
<dbReference type="InterPro" id="IPR050482">
    <property type="entry name" value="Sensor_HK_TwoCompSys"/>
</dbReference>
<dbReference type="InterPro" id="IPR003594">
    <property type="entry name" value="HATPase_dom"/>
</dbReference>
<dbReference type="OrthoDB" id="9147043at2"/>
<keyword evidence="11" id="KW-0812">Transmembrane</keyword>
<evidence type="ECO:0000259" key="12">
    <source>
        <dbReference type="Pfam" id="PF02518"/>
    </source>
</evidence>
<evidence type="ECO:0000256" key="9">
    <source>
        <dbReference type="SAM" id="Coils"/>
    </source>
</evidence>
<dbReference type="CDD" id="cd16917">
    <property type="entry name" value="HATPase_UhpB-NarQ-NarX-like"/>
    <property type="match status" value="1"/>
</dbReference>
<keyword evidence="9" id="KW-0175">Coiled coil</keyword>
<reference evidence="14 15" key="1">
    <citation type="submission" date="2015-05" db="EMBL/GenBank/DDBJ databases">
        <authorList>
            <person name="Tang B."/>
            <person name="Yu Y."/>
        </authorList>
    </citation>
    <scope>NUCLEOTIDE SEQUENCE [LARGE SCALE GENOMIC DNA]</scope>
    <source>
        <strain evidence="14 15">DSM 7029</strain>
    </source>
</reference>
<feature type="domain" description="Signal transduction histidine kinase subgroup 3 dimerisation and phosphoacceptor" evidence="13">
    <location>
        <begin position="426"/>
        <end position="486"/>
    </location>
</feature>
<dbReference type="PANTHER" id="PTHR24421">
    <property type="entry name" value="NITRATE/NITRITE SENSOR PROTEIN NARX-RELATED"/>
    <property type="match status" value="1"/>
</dbReference>
<evidence type="ECO:0000256" key="6">
    <source>
        <dbReference type="ARBA" id="ARBA00022777"/>
    </source>
</evidence>
<dbReference type="KEGG" id="pbh:AAW51_0240"/>
<dbReference type="Gene3D" id="1.20.5.1930">
    <property type="match status" value="1"/>
</dbReference>
<keyword evidence="4" id="KW-0808">Transferase</keyword>
<dbReference type="Pfam" id="PF02518">
    <property type="entry name" value="HATPase_c"/>
    <property type="match status" value="1"/>
</dbReference>
<dbReference type="EC" id="2.7.13.3" evidence="2"/>
<accession>A0A0G3BHU9</accession>
<feature type="transmembrane region" description="Helical" evidence="11">
    <location>
        <begin position="302"/>
        <end position="319"/>
    </location>
</feature>
<keyword evidence="7" id="KW-0067">ATP-binding</keyword>
<feature type="transmembrane region" description="Helical" evidence="11">
    <location>
        <begin position="188"/>
        <end position="207"/>
    </location>
</feature>
<evidence type="ECO:0000313" key="14">
    <source>
        <dbReference type="EMBL" id="AKJ26931.1"/>
    </source>
</evidence>
<dbReference type="GO" id="GO:0046983">
    <property type="term" value="F:protein dimerization activity"/>
    <property type="evidence" value="ECO:0007669"/>
    <property type="project" value="InterPro"/>
</dbReference>
<keyword evidence="8" id="KW-0902">Two-component regulatory system</keyword>
<feature type="transmembrane region" description="Helical" evidence="11">
    <location>
        <begin position="245"/>
        <end position="265"/>
    </location>
</feature>
<evidence type="ECO:0000256" key="3">
    <source>
        <dbReference type="ARBA" id="ARBA00022553"/>
    </source>
</evidence>
<feature type="transmembrane region" description="Helical" evidence="11">
    <location>
        <begin position="331"/>
        <end position="351"/>
    </location>
</feature>
<dbReference type="InterPro" id="IPR036890">
    <property type="entry name" value="HATPase_C_sf"/>
</dbReference>
<organism evidence="14 15">
    <name type="scientific">Caldimonas brevitalea</name>
    <dbReference type="NCBI Taxonomy" id="413882"/>
    <lineage>
        <taxon>Bacteria</taxon>
        <taxon>Pseudomonadati</taxon>
        <taxon>Pseudomonadota</taxon>
        <taxon>Betaproteobacteria</taxon>
        <taxon>Burkholderiales</taxon>
        <taxon>Sphaerotilaceae</taxon>
        <taxon>Caldimonas</taxon>
    </lineage>
</organism>
<evidence type="ECO:0000256" key="8">
    <source>
        <dbReference type="ARBA" id="ARBA00023012"/>
    </source>
</evidence>
<dbReference type="Gene3D" id="3.30.565.10">
    <property type="entry name" value="Histidine kinase-like ATPase, C-terminal domain"/>
    <property type="match status" value="1"/>
</dbReference>
<evidence type="ECO:0000256" key="5">
    <source>
        <dbReference type="ARBA" id="ARBA00022741"/>
    </source>
</evidence>
<evidence type="ECO:0000256" key="10">
    <source>
        <dbReference type="SAM" id="MobiDB-lite"/>
    </source>
</evidence>
<dbReference type="Pfam" id="PF07730">
    <property type="entry name" value="HisKA_3"/>
    <property type="match status" value="1"/>
</dbReference>
<keyword evidence="11" id="KW-0472">Membrane</keyword>
<evidence type="ECO:0000259" key="13">
    <source>
        <dbReference type="Pfam" id="PF07730"/>
    </source>
</evidence>
<keyword evidence="3" id="KW-0597">Phosphoprotein</keyword>
<sequence length="627" mass="69774">MTGLRRTPACQHRAGVWAWALGLMLMLMLMLQSAGVQAEPVQVRRAWITEAGPSGAREREVRLPDAWEHTAPRRDGAVRYRLDLPDAALQVERPALYLRRVGNIFRVHLNGQSVAEVGAYTRPLPNYNQQPQLVRLPQALVQPSGNRVEIEVIGAPRREAGLSTVWVGAIAELEPEYERAMDVQVRGAWLLASACATMGALGMLLAWRTQQSMYGWFAVANLVWAWRIAALSSHDAGIWIQALQWAFEMSYAVFVGAIAMFLLAMVGRDHTIGRQGLAAYIGITLVLSLANAVLNLPVLRTLHLLLTLLVTTAMAIYLAHYSFKERSRTGALLCLGALTGVAFGARDWIAFRLHHDYEAYTGARYAIVLLLFVMGWRLVEDYARTLVRLREMNRNLQDAVDHKQHELEQLFETRREIERQQATTAERDRILREMHDGLGGRLVGAIALAQQLGQQPPTEGNTLQELQLALGDCLTELRLSLDSLEADQRTLGEALAELRFRVEPSLRAAGIRLVWSVDDSAMSAELAAGATLQVLRIVREAFTNIIKHAEASVVRLTLRRETDWLELSVLDNGREQRPDRNIPRPAPLPSGKRGLSNMRTRAASLGAEIEIGPTAEGWGVQVRLPLA</sequence>
<dbReference type="EMBL" id="CP011371">
    <property type="protein sequence ID" value="AKJ26931.1"/>
    <property type="molecule type" value="Genomic_DNA"/>
</dbReference>
<evidence type="ECO:0000256" key="7">
    <source>
        <dbReference type="ARBA" id="ARBA00022840"/>
    </source>
</evidence>
<keyword evidence="11" id="KW-1133">Transmembrane helix</keyword>
<dbReference type="GO" id="GO:0016020">
    <property type="term" value="C:membrane"/>
    <property type="evidence" value="ECO:0007669"/>
    <property type="project" value="InterPro"/>
</dbReference>
<feature type="transmembrane region" description="Helical" evidence="11">
    <location>
        <begin position="363"/>
        <end position="379"/>
    </location>
</feature>
<keyword evidence="6 14" id="KW-0418">Kinase</keyword>
<feature type="transmembrane region" description="Helical" evidence="11">
    <location>
        <begin position="277"/>
        <end position="296"/>
    </location>
</feature>
<evidence type="ECO:0000256" key="4">
    <source>
        <dbReference type="ARBA" id="ARBA00022679"/>
    </source>
</evidence>
<dbReference type="SUPFAM" id="SSF55874">
    <property type="entry name" value="ATPase domain of HSP90 chaperone/DNA topoisomerase II/histidine kinase"/>
    <property type="match status" value="1"/>
</dbReference>
<dbReference type="PANTHER" id="PTHR24421:SF10">
    <property type="entry name" value="NITRATE_NITRITE SENSOR PROTEIN NARQ"/>
    <property type="match status" value="1"/>
</dbReference>
<proteinExistence type="predicted"/>
<feature type="domain" description="Histidine kinase/HSP90-like ATPase" evidence="12">
    <location>
        <begin position="532"/>
        <end position="626"/>
    </location>
</feature>
<evidence type="ECO:0000256" key="2">
    <source>
        <dbReference type="ARBA" id="ARBA00012438"/>
    </source>
</evidence>
<feature type="coiled-coil region" evidence="9">
    <location>
        <begin position="379"/>
        <end position="420"/>
    </location>
</feature>
<dbReference type="PATRIC" id="fig|413882.6.peg.248"/>
<dbReference type="AlphaFoldDB" id="A0A0G3BHU9"/>
<dbReference type="InterPro" id="IPR011712">
    <property type="entry name" value="Sig_transdc_His_kin_sub3_dim/P"/>
</dbReference>
<dbReference type="Proteomes" id="UP000035352">
    <property type="component" value="Chromosome"/>
</dbReference>
<feature type="region of interest" description="Disordered" evidence="10">
    <location>
        <begin position="575"/>
        <end position="596"/>
    </location>
</feature>
<comment type="catalytic activity">
    <reaction evidence="1">
        <text>ATP + protein L-histidine = ADP + protein N-phospho-L-histidine.</text>
        <dbReference type="EC" id="2.7.13.3"/>
    </reaction>
</comment>
<name>A0A0G3BHU9_9BURK</name>
<keyword evidence="5" id="KW-0547">Nucleotide-binding</keyword>
<gene>
    <name evidence="14" type="ORF">AAW51_0240</name>
</gene>
<evidence type="ECO:0000313" key="15">
    <source>
        <dbReference type="Proteomes" id="UP000035352"/>
    </source>
</evidence>
<keyword evidence="15" id="KW-1185">Reference proteome</keyword>
<dbReference type="GO" id="GO:0005524">
    <property type="term" value="F:ATP binding"/>
    <property type="evidence" value="ECO:0007669"/>
    <property type="project" value="UniProtKB-KW"/>
</dbReference>
<evidence type="ECO:0000256" key="11">
    <source>
        <dbReference type="SAM" id="Phobius"/>
    </source>
</evidence>
<protein>
    <recommendedName>
        <fullName evidence="2">histidine kinase</fullName>
        <ecNumber evidence="2">2.7.13.3</ecNumber>
    </recommendedName>
</protein>
<dbReference type="RefSeq" id="WP_047193164.1">
    <property type="nucleotide sequence ID" value="NZ_CP011371.1"/>
</dbReference>
<dbReference type="STRING" id="413882.AAW51_0240"/>